<evidence type="ECO:0000313" key="4">
    <source>
        <dbReference type="Proteomes" id="UP000028501"/>
    </source>
</evidence>
<evidence type="ECO:0000313" key="3">
    <source>
        <dbReference type="EMBL" id="AIG97940.1"/>
    </source>
</evidence>
<dbReference type="Gene3D" id="2.30.36.100">
    <property type="match status" value="1"/>
</dbReference>
<dbReference type="KEGG" id="afg:AFULGI_00011600"/>
<sequence>MKLFLFEFATCGERIEDSTAVEGLAMFKSAFDGFKNYYEITGFVRPEFSCLFTLPVDSMDSMEKYLEKSDAFLIIAPEDDFLLYTLTKKAEKYCENLGSSSRAIAVTSDKWELYKKLRGEVQVPQTSLRPLDCKFIIKPRTACAGEGIGFSDEVPDGHIAQEFIEGINLSVSLAVGEDVKCLSVNEQIINNFRYAGAVVPARISDEVKREVVEEAVRAVECVEGLNGYVGVDIVYSDQPYVIEINARLTTPVVAFSRAYGASVADLLAGGEVKHVRRQMVRKSKSAEKPYVSVGDYTLEIIDLD</sequence>
<dbReference type="Proteomes" id="UP000028501">
    <property type="component" value="Chromosome"/>
</dbReference>
<evidence type="ECO:0000256" key="1">
    <source>
        <dbReference type="PROSITE-ProRule" id="PRU00409"/>
    </source>
</evidence>
<gene>
    <name evidence="3" type="ORF">AFULGI_00011600</name>
</gene>
<dbReference type="InterPro" id="IPR040803">
    <property type="entry name" value="MfnD_preATP-grasp"/>
</dbReference>
<dbReference type="HOGENOM" id="CLU_059501_1_1_2"/>
<dbReference type="Pfam" id="PF18301">
    <property type="entry name" value="preATP-grasp_3"/>
    <property type="match status" value="1"/>
</dbReference>
<dbReference type="GO" id="GO:0005524">
    <property type="term" value="F:ATP binding"/>
    <property type="evidence" value="ECO:0007669"/>
    <property type="project" value="UniProtKB-UniRule"/>
</dbReference>
<keyword evidence="1" id="KW-0547">Nucleotide-binding</keyword>
<dbReference type="PIRSF" id="PIRSF016766">
    <property type="entry name" value="UCP016766_ATPgrasp"/>
    <property type="match status" value="1"/>
</dbReference>
<dbReference type="Gene3D" id="3.30.470.20">
    <property type="entry name" value="ATP-grasp fold, B domain"/>
    <property type="match status" value="1"/>
</dbReference>
<accession>A0A075WBZ6</accession>
<proteinExistence type="predicted"/>
<dbReference type="EMBL" id="CP006577">
    <property type="protein sequence ID" value="AIG97940.1"/>
    <property type="molecule type" value="Genomic_DNA"/>
</dbReference>
<dbReference type="RefSeq" id="WP_010878561.1">
    <property type="nucleotide sequence ID" value="NZ_CP006577.1"/>
</dbReference>
<dbReference type="SMR" id="A0A075WBZ6"/>
<dbReference type="AlphaFoldDB" id="A0A075WBZ6"/>
<reference evidence="3 4" key="1">
    <citation type="submission" date="2013-07" db="EMBL/GenBank/DDBJ databases">
        <title>Genome of Archaeoglobus fulgidus.</title>
        <authorList>
            <person name="Fiebig A."/>
            <person name="Birkeland N.-K."/>
        </authorList>
    </citation>
    <scope>NUCLEOTIDE SEQUENCE [LARGE SCALE GENOMIC DNA]</scope>
    <source>
        <strain evidence="3 4">DSM 8774</strain>
    </source>
</reference>
<name>A0A075WBZ6_ARCFL</name>
<feature type="domain" description="ATP-grasp" evidence="2">
    <location>
        <begin position="91"/>
        <end position="272"/>
    </location>
</feature>
<protein>
    <submittedName>
        <fullName evidence="3">Putative ATP-utilizing enzyme (ATP-grasp superfamily)</fullName>
    </submittedName>
</protein>
<dbReference type="GeneID" id="24794671"/>
<dbReference type="PROSITE" id="PS50975">
    <property type="entry name" value="ATP_GRASP"/>
    <property type="match status" value="1"/>
</dbReference>
<organism evidence="3 4">
    <name type="scientific">Archaeoglobus fulgidus DSM 8774</name>
    <dbReference type="NCBI Taxonomy" id="1344584"/>
    <lineage>
        <taxon>Archaea</taxon>
        <taxon>Methanobacteriati</taxon>
        <taxon>Methanobacteriota</taxon>
        <taxon>Archaeoglobi</taxon>
        <taxon>Archaeoglobales</taxon>
        <taxon>Archaeoglobaceae</taxon>
        <taxon>Archaeoglobus</taxon>
    </lineage>
</organism>
<dbReference type="InterPro" id="IPR003806">
    <property type="entry name" value="ATP-grasp_PylC-type"/>
</dbReference>
<evidence type="ECO:0000259" key="2">
    <source>
        <dbReference type="PROSITE" id="PS50975"/>
    </source>
</evidence>
<dbReference type="SUPFAM" id="SSF56059">
    <property type="entry name" value="Glutathione synthetase ATP-binding domain-like"/>
    <property type="match status" value="1"/>
</dbReference>
<dbReference type="Gene3D" id="3.40.50.11770">
    <property type="match status" value="1"/>
</dbReference>
<dbReference type="InterPro" id="IPR011761">
    <property type="entry name" value="ATP-grasp"/>
</dbReference>
<dbReference type="Gene3D" id="4.10.80.280">
    <property type="match status" value="1"/>
</dbReference>
<keyword evidence="1" id="KW-0067">ATP-binding</keyword>
<dbReference type="InterPro" id="IPR024710">
    <property type="entry name" value="MfnD"/>
</dbReference>
<dbReference type="GO" id="GO:0046872">
    <property type="term" value="F:metal ion binding"/>
    <property type="evidence" value="ECO:0007669"/>
    <property type="project" value="InterPro"/>
</dbReference>
<dbReference type="Pfam" id="PF02655">
    <property type="entry name" value="ATP-grasp_3"/>
    <property type="match status" value="1"/>
</dbReference>